<dbReference type="Pfam" id="PF06744">
    <property type="entry name" value="IcmF_C"/>
    <property type="match status" value="1"/>
</dbReference>
<dbReference type="OrthoDB" id="9758229at2"/>
<dbReference type="InterPro" id="IPR010623">
    <property type="entry name" value="IcmF_C"/>
</dbReference>
<dbReference type="RefSeq" id="WP_133606669.1">
    <property type="nucleotide sequence ID" value="NZ_SNXW01000002.1"/>
</dbReference>
<dbReference type="Pfam" id="PF21070">
    <property type="entry name" value="IcmF_helical"/>
    <property type="match status" value="1"/>
</dbReference>
<dbReference type="Pfam" id="PF14331">
    <property type="entry name" value="IcmF-related_N"/>
    <property type="match status" value="1"/>
</dbReference>
<evidence type="ECO:0000259" key="5">
    <source>
        <dbReference type="Pfam" id="PF14331"/>
    </source>
</evidence>
<dbReference type="EMBL" id="SNXW01000002">
    <property type="protein sequence ID" value="TDP85746.1"/>
    <property type="molecule type" value="Genomic_DNA"/>
</dbReference>
<keyword evidence="8" id="KW-1185">Reference proteome</keyword>
<evidence type="ECO:0000259" key="6">
    <source>
        <dbReference type="Pfam" id="PF21070"/>
    </source>
</evidence>
<feature type="domain" description="Type VI secretion system component TssM1 N-terminal" evidence="5">
    <location>
        <begin position="188"/>
        <end position="442"/>
    </location>
</feature>
<dbReference type="PANTHER" id="PTHR36153:SF1">
    <property type="entry name" value="TYPE VI SECRETION SYSTEM COMPONENT TSSM1"/>
    <property type="match status" value="1"/>
</dbReference>
<evidence type="ECO:0000256" key="2">
    <source>
        <dbReference type="SAM" id="Phobius"/>
    </source>
</evidence>
<dbReference type="InterPro" id="IPR017731">
    <property type="entry name" value="TssM1-like"/>
</dbReference>
<evidence type="ECO:0000259" key="3">
    <source>
        <dbReference type="Pfam" id="PF06744"/>
    </source>
</evidence>
<dbReference type="SUPFAM" id="SSF52540">
    <property type="entry name" value="P-loop containing nucleoside triphosphate hydrolases"/>
    <property type="match status" value="1"/>
</dbReference>
<evidence type="ECO:0000313" key="7">
    <source>
        <dbReference type="EMBL" id="TDP85746.1"/>
    </source>
</evidence>
<sequence>MQGLWLFLLDARTLAVLGVAALAALLWLGADALHAGVVWAVGVAVVLALAWLAVWLWRRHQVRQAGQALEQAIEADADQAVRRAARAGKDDEVAALRNRMADAVKRIKTSKLGETSGAAALYELPWYAIIGNPAAGKSSAIVKSGLTFPFAENTDPIVQGIGGTRHCDWYFTTEGILLDTAGRYSVHEEDHREWLGFLKLLKTHRPKAPLNGVIIAVSIAELLNQKADFAIDLARKLRQRVQELTEQLEVFVPVYVVFTKADLIAGFVDFFEDRDRAERDRVWGATLPYDVQSPADASALFEQHMDVLCQGLKDASVTRMSLHRGEQLPPGVLTFPLEFAALKPTLRTFLHTLFEENPYQFRPIFRGFYFTSAVQEGQSTSRASRRVAEQFGLQLQPGTAATVYSQSGFFLKELFSRVIFADKQLVQQYTSRQKLRLRLASFAGGMLLLGALLAGWTWSYLGNREWVSHVQADLVNAQRVQDKRVDLASRLEALEILQDRLEQVQRARDQHTWSLGLGLYQGDAIERRLKEEYFHGLQALLLQPSAQGMQAYLAEVNAHAAELVPQGRAGETSAAVAAASASAAAGGTAPGQADAPTPYTSASARDVGEAYNALKAYLMLGERARLEPGHMGDQLTRFWREWLELNRGGLPREAMIRHAERVLSFALARMGDPAFPQLDLDVALIDQTRDNLRRVVKGLPARERVYADIKARAATRYPAVTVASLMGDGDREVLAGSQVVPGAFTRQAWDGHVKGAIEEAARHTLQSTDWVLKTATSDDLTLEGSPEQIQKTLTQLYKTEYAQAWQKFMQGVSVQDFNGFDQAVQRMNRLGDPVSSPLATLLRTLHEQTAWDNPSLLNDKLAQGQTGVVEWFKRTVLGMAPAPAGVNVQVDLGKAMAVPMGPIGEKFAGINRLMTPREGGNTLAQTYLASLSGVRTRFNQMKNQGDAGPASRQFMLQTLEGQGELAESLKLVDEQLLTGLGDAPRAALRPLLVRPLMQAFAVLVRPTEAELNRNWAALVYEPFQRTLATKYPYDRRASLEASPTEVAAVFGSEGAVAKFVEQSLGALVLRRGDALSPRTWADMGVRLRPDFVAGLGGWVAPLGGPGGATAPHGAGGRGAVPAGAADASQAGVQTTFQVLPLPSPGLTEYTLDIDGQVLRYRQGASSWTPFVWPGPGTPGVKISGVTFDGRGVGFFSEPGRFGLEKMINAARRRKVDGQVFELKWPQGDLAVAVQLRIISNSGASSAGEVGAGGAGAPGGSAGGGGGGPGGGAVRAVALPAVVAGVDEAGVAGAASVAVPVAVVSAGGTR</sequence>
<dbReference type="Gene3D" id="3.40.50.300">
    <property type="entry name" value="P-loop containing nucleotide triphosphate hydrolases"/>
    <property type="match status" value="1"/>
</dbReference>
<dbReference type="Proteomes" id="UP000294593">
    <property type="component" value="Unassembled WGS sequence"/>
</dbReference>
<proteinExistence type="predicted"/>
<organism evidence="7 8">
    <name type="scientific">Aquabacterium commune</name>
    <dbReference type="NCBI Taxonomy" id="70586"/>
    <lineage>
        <taxon>Bacteria</taxon>
        <taxon>Pseudomonadati</taxon>
        <taxon>Pseudomonadota</taxon>
        <taxon>Betaproteobacteria</taxon>
        <taxon>Burkholderiales</taxon>
        <taxon>Aquabacterium</taxon>
    </lineage>
</organism>
<dbReference type="InterPro" id="IPR009612">
    <property type="entry name" value="IcmF-rel"/>
</dbReference>
<evidence type="ECO:0000259" key="4">
    <source>
        <dbReference type="Pfam" id="PF06761"/>
    </source>
</evidence>
<evidence type="ECO:0000256" key="1">
    <source>
        <dbReference type="SAM" id="Coils"/>
    </source>
</evidence>
<feature type="transmembrane region" description="Helical" evidence="2">
    <location>
        <begin position="36"/>
        <end position="57"/>
    </location>
</feature>
<dbReference type="Pfam" id="PF06761">
    <property type="entry name" value="IcmF-related"/>
    <property type="match status" value="1"/>
</dbReference>
<gene>
    <name evidence="7" type="ORF">EV672_10295</name>
</gene>
<dbReference type="PANTHER" id="PTHR36153">
    <property type="entry name" value="INNER MEMBRANE PROTEIN-RELATED"/>
    <property type="match status" value="1"/>
</dbReference>
<keyword evidence="1" id="KW-0175">Coiled coil</keyword>
<dbReference type="InterPro" id="IPR053156">
    <property type="entry name" value="T6SS_TssM-like"/>
</dbReference>
<keyword evidence="2" id="KW-0472">Membrane</keyword>
<feature type="transmembrane region" description="Helical" evidence="2">
    <location>
        <begin position="439"/>
        <end position="461"/>
    </location>
</feature>
<reference evidence="7 8" key="1">
    <citation type="submission" date="2019-03" db="EMBL/GenBank/DDBJ databases">
        <title>Genomic Encyclopedia of Type Strains, Phase IV (KMG-IV): sequencing the most valuable type-strain genomes for metagenomic binning, comparative biology and taxonomic classification.</title>
        <authorList>
            <person name="Goeker M."/>
        </authorList>
    </citation>
    <scope>NUCLEOTIDE SEQUENCE [LARGE SCALE GENOMIC DNA]</scope>
    <source>
        <strain evidence="7 8">DSM 11901</strain>
    </source>
</reference>
<feature type="domain" description="Type VI secretion system IcmF C-terminal" evidence="3">
    <location>
        <begin position="1136"/>
        <end position="1237"/>
    </location>
</feature>
<feature type="domain" description="Type VI secretion system component TssM1 helical" evidence="6">
    <location>
        <begin position="1006"/>
        <end position="1095"/>
    </location>
</feature>
<name>A0A4R6RJD7_9BURK</name>
<feature type="coiled-coil region" evidence="1">
    <location>
        <begin position="477"/>
        <end position="507"/>
    </location>
</feature>
<dbReference type="InterPro" id="IPR025743">
    <property type="entry name" value="TssM1_N"/>
</dbReference>
<dbReference type="InterPro" id="IPR027417">
    <property type="entry name" value="P-loop_NTPase"/>
</dbReference>
<keyword evidence="2" id="KW-1133">Transmembrane helix</keyword>
<feature type="coiled-coil region" evidence="1">
    <location>
        <begin position="220"/>
        <end position="247"/>
    </location>
</feature>
<accession>A0A4R6RJD7</accession>
<feature type="domain" description="IcmF-related" evidence="4">
    <location>
        <begin position="491"/>
        <end position="849"/>
    </location>
</feature>
<dbReference type="InterPro" id="IPR048677">
    <property type="entry name" value="TssM1_hel"/>
</dbReference>
<protein>
    <submittedName>
        <fullName evidence="7">Type VI secretion system protein ImpL</fullName>
    </submittedName>
</protein>
<feature type="transmembrane region" description="Helical" evidence="2">
    <location>
        <begin position="12"/>
        <end position="30"/>
    </location>
</feature>
<dbReference type="NCBIfam" id="TIGR03348">
    <property type="entry name" value="VI_IcmF"/>
    <property type="match status" value="1"/>
</dbReference>
<evidence type="ECO:0000313" key="8">
    <source>
        <dbReference type="Proteomes" id="UP000294593"/>
    </source>
</evidence>
<keyword evidence="2" id="KW-0812">Transmembrane</keyword>
<comment type="caution">
    <text evidence="7">The sequence shown here is derived from an EMBL/GenBank/DDBJ whole genome shotgun (WGS) entry which is preliminary data.</text>
</comment>